<name>A0AAP3E352_9EURY</name>
<dbReference type="EMBL" id="JAOPKB010000008">
    <property type="protein sequence ID" value="MCU4973853.1"/>
    <property type="molecule type" value="Genomic_DNA"/>
</dbReference>
<comment type="caution">
    <text evidence="1">The sequence shown here is derived from an EMBL/GenBank/DDBJ whole genome shotgun (WGS) entry which is preliminary data.</text>
</comment>
<dbReference type="Proteomes" id="UP001320972">
    <property type="component" value="Unassembled WGS sequence"/>
</dbReference>
<dbReference type="EMBL" id="JAOPKA010000012">
    <property type="protein sequence ID" value="MCU4743060.1"/>
    <property type="molecule type" value="Genomic_DNA"/>
</dbReference>
<proteinExistence type="predicted"/>
<evidence type="ECO:0000313" key="3">
    <source>
        <dbReference type="Proteomes" id="UP001320972"/>
    </source>
</evidence>
<organism evidence="1 4">
    <name type="scientific">Natronoglomus mannanivorans</name>
    <dbReference type="NCBI Taxonomy" id="2979990"/>
    <lineage>
        <taxon>Archaea</taxon>
        <taxon>Methanobacteriati</taxon>
        <taxon>Methanobacteriota</taxon>
        <taxon>Stenosarchaea group</taxon>
        <taxon>Halobacteria</taxon>
        <taxon>Halobacteriales</taxon>
        <taxon>Natrialbaceae</taxon>
        <taxon>Natronoglomus</taxon>
    </lineage>
</organism>
<gene>
    <name evidence="2" type="ORF">OB955_14030</name>
    <name evidence="1" type="ORF">OB960_16865</name>
</gene>
<reference evidence="1 3" key="1">
    <citation type="submission" date="2022-09" db="EMBL/GenBank/DDBJ databases">
        <title>Enrichment on poylsaccharides allowed isolation of novel metabolic and taxonomic groups of Haloarchaea.</title>
        <authorList>
            <person name="Sorokin D.Y."/>
            <person name="Elcheninov A.G."/>
            <person name="Khizhniak T.V."/>
            <person name="Kolganova T.V."/>
            <person name="Kublanov I.V."/>
        </authorList>
    </citation>
    <scope>NUCLEOTIDE SEQUENCE</scope>
    <source>
        <strain evidence="2 3">AArc-m2/3/4</strain>
        <strain evidence="1">AArc-xg1-1</strain>
    </source>
</reference>
<dbReference type="RefSeq" id="WP_338004878.1">
    <property type="nucleotide sequence ID" value="NZ_JAOPKA010000012.1"/>
</dbReference>
<protein>
    <submittedName>
        <fullName evidence="1">Uncharacterized protein</fullName>
    </submittedName>
</protein>
<dbReference type="AlphaFoldDB" id="A0AAP3E352"/>
<accession>A0AAP3E352</accession>
<dbReference type="Proteomes" id="UP001321018">
    <property type="component" value="Unassembled WGS sequence"/>
</dbReference>
<sequence>MDRARTYAGDMRWGWECPRCKTDVTVTRNRDSETFEWRCPSETCPAVGFGFTSRRRARLGLLEYRERYQETYR</sequence>
<evidence type="ECO:0000313" key="1">
    <source>
        <dbReference type="EMBL" id="MCU4743060.1"/>
    </source>
</evidence>
<evidence type="ECO:0000313" key="4">
    <source>
        <dbReference type="Proteomes" id="UP001321018"/>
    </source>
</evidence>
<keyword evidence="3" id="KW-1185">Reference proteome</keyword>
<evidence type="ECO:0000313" key="2">
    <source>
        <dbReference type="EMBL" id="MCU4973853.1"/>
    </source>
</evidence>